<evidence type="ECO:0000313" key="4">
    <source>
        <dbReference type="Ensembl" id="ENSHHUP00000030697.1"/>
    </source>
</evidence>
<dbReference type="GO" id="GO:0003723">
    <property type="term" value="F:RNA binding"/>
    <property type="evidence" value="ECO:0007669"/>
    <property type="project" value="UniProtKB-KW"/>
</dbReference>
<sequence length="339" mass="37767">MINNVLRSTPIKFIISESYPPPLRLPKTLTRWLCPNLTSETRHCNVPGIELQPSSKSFSSQKRLRRRSASLVRTVKRGWLTTFLLASSRSASTVLKRMYQQTDAMTSPTEKIVLKSTSTVSLNDRFTTMLNNKQPEPVDVRANMQQQQVASVRNRRLALQMENRTSVQAALQPKSLKQRLGKGDVLARLGQPMGTLMRGATRSQGFAVRGLRGMNRGGFKVRGNNRWGFFRGVNQMRARGGVTKLRFRQGLRLQGGQLNNAGVLVSRGARNGLNLRGRGRGAGLGGRGGFRGRGMGKPEKIPTKEELDNQLDNYMSMTKSHLDAELDSYMAMAGSDYLE</sequence>
<dbReference type="Ensembl" id="ENSHHUT00000031971.1">
    <property type="protein sequence ID" value="ENSHHUP00000030697.1"/>
    <property type="gene ID" value="ENSHHUG00000019547.1"/>
</dbReference>
<dbReference type="STRING" id="62062.ENSHHUP00000030697"/>
<reference evidence="4" key="2">
    <citation type="submission" date="2025-08" db="UniProtKB">
        <authorList>
            <consortium name="Ensembl"/>
        </authorList>
    </citation>
    <scope>IDENTIFICATION</scope>
</reference>
<dbReference type="AlphaFoldDB" id="A0A4W5LXE0"/>
<dbReference type="Proteomes" id="UP000314982">
    <property type="component" value="Unassembled WGS sequence"/>
</dbReference>
<accession>A0A4W5LXE0</accession>
<feature type="domain" description="Chromatin target of PRMT1 protein C-terminal" evidence="3">
    <location>
        <begin position="250"/>
        <end position="336"/>
    </location>
</feature>
<dbReference type="SMART" id="SM01218">
    <property type="entry name" value="FoP_duplication"/>
    <property type="match status" value="1"/>
</dbReference>
<organism evidence="4 5">
    <name type="scientific">Hucho hucho</name>
    <name type="common">huchen</name>
    <dbReference type="NCBI Taxonomy" id="62062"/>
    <lineage>
        <taxon>Eukaryota</taxon>
        <taxon>Metazoa</taxon>
        <taxon>Chordata</taxon>
        <taxon>Craniata</taxon>
        <taxon>Vertebrata</taxon>
        <taxon>Euteleostomi</taxon>
        <taxon>Actinopterygii</taxon>
        <taxon>Neopterygii</taxon>
        <taxon>Teleostei</taxon>
        <taxon>Protacanthopterygii</taxon>
        <taxon>Salmoniformes</taxon>
        <taxon>Salmonidae</taxon>
        <taxon>Salmoninae</taxon>
        <taxon>Hucho</taxon>
    </lineage>
</organism>
<keyword evidence="1" id="KW-0694">RNA-binding</keyword>
<dbReference type="Pfam" id="PF13865">
    <property type="entry name" value="FoP_duplication"/>
    <property type="match status" value="1"/>
</dbReference>
<evidence type="ECO:0000313" key="5">
    <source>
        <dbReference type="Proteomes" id="UP000314982"/>
    </source>
</evidence>
<dbReference type="PANTHER" id="PTHR48426:SF1">
    <property type="entry name" value="CHROMATIN TARGET OF PRMT1 PROTEIN"/>
    <property type="match status" value="1"/>
</dbReference>
<proteinExistence type="predicted"/>
<dbReference type="PANTHER" id="PTHR48426">
    <property type="entry name" value="CHROMATIN TARGET OF PRMT1 PROTEIN"/>
    <property type="match status" value="1"/>
</dbReference>
<feature type="compositionally biased region" description="Gly residues" evidence="2">
    <location>
        <begin position="280"/>
        <end position="295"/>
    </location>
</feature>
<name>A0A4W5LXE0_9TELE</name>
<feature type="region of interest" description="Disordered" evidence="2">
    <location>
        <begin position="276"/>
        <end position="301"/>
    </location>
</feature>
<dbReference type="InterPro" id="IPR052656">
    <property type="entry name" value="CTOP_PRMT1"/>
</dbReference>
<dbReference type="InterPro" id="IPR025715">
    <property type="entry name" value="FoP_C"/>
</dbReference>
<keyword evidence="5" id="KW-1185">Reference proteome</keyword>
<evidence type="ECO:0000259" key="3">
    <source>
        <dbReference type="SMART" id="SM01218"/>
    </source>
</evidence>
<evidence type="ECO:0000256" key="1">
    <source>
        <dbReference type="ARBA" id="ARBA00022884"/>
    </source>
</evidence>
<reference evidence="5" key="1">
    <citation type="submission" date="2018-06" db="EMBL/GenBank/DDBJ databases">
        <title>Genome assembly of Danube salmon.</title>
        <authorList>
            <person name="Macqueen D.J."/>
            <person name="Gundappa M.K."/>
        </authorList>
    </citation>
    <scope>NUCLEOTIDE SEQUENCE [LARGE SCALE GENOMIC DNA]</scope>
</reference>
<dbReference type="GeneTree" id="ENSGT00390000002869"/>
<reference evidence="4" key="3">
    <citation type="submission" date="2025-09" db="UniProtKB">
        <authorList>
            <consortium name="Ensembl"/>
        </authorList>
    </citation>
    <scope>IDENTIFICATION</scope>
</reference>
<protein>
    <submittedName>
        <fullName evidence="4">Chromatin target of PRMT1</fullName>
    </submittedName>
</protein>
<evidence type="ECO:0000256" key="2">
    <source>
        <dbReference type="SAM" id="MobiDB-lite"/>
    </source>
</evidence>